<dbReference type="Proteomes" id="UP001059209">
    <property type="component" value="Chromosome"/>
</dbReference>
<name>A0ABY5Y643_9FLAO</name>
<accession>A0ABY5Y643</accession>
<dbReference type="RefSeq" id="WP_260572209.1">
    <property type="nucleotide sequence ID" value="NZ_CP104205.1"/>
</dbReference>
<gene>
    <name evidence="1" type="ORF">NYZ99_15540</name>
</gene>
<keyword evidence="2" id="KW-1185">Reference proteome</keyword>
<proteinExistence type="predicted"/>
<sequence length="211" mass="23973">MKNLFYIALFNAAILFSQETANSNQTKIDVFFMKDYGESELFAKEVVSRLELVINSEAFRDSLLSTKMTRKGDISNNELYKRILAAHELNGPGKIKGENYVMDIGFRTLNLNDDDPIWVNKRCVIGSKTGTIGLEGGIDGITKICPQHLQKFKKDNNKGGLGGHYMHEYMHMLGFRHRWYSKYKSAVYKIGNLVEKIINENIDLVPVNAAE</sequence>
<reference evidence="1" key="1">
    <citation type="submission" date="2022-09" db="EMBL/GenBank/DDBJ databases">
        <title>Maribacter litopenaei sp. nov., isolated from the intestinal tract of the Pacific White Shrimp, Litopenaeus vannamei.</title>
        <authorList>
            <person name="Kim S.Y."/>
            <person name="Hwang C.Y."/>
        </authorList>
    </citation>
    <scope>NUCLEOTIDE SEQUENCE</scope>
    <source>
        <strain evidence="1">HL-LV01</strain>
    </source>
</reference>
<dbReference type="EMBL" id="CP104205">
    <property type="protein sequence ID" value="UWX54349.1"/>
    <property type="molecule type" value="Genomic_DNA"/>
</dbReference>
<organism evidence="1 2">
    <name type="scientific">Maribacter litopenaei</name>
    <dbReference type="NCBI Taxonomy" id="2976127"/>
    <lineage>
        <taxon>Bacteria</taxon>
        <taxon>Pseudomonadati</taxon>
        <taxon>Bacteroidota</taxon>
        <taxon>Flavobacteriia</taxon>
        <taxon>Flavobacteriales</taxon>
        <taxon>Flavobacteriaceae</taxon>
        <taxon>Maribacter</taxon>
    </lineage>
</organism>
<protein>
    <submittedName>
        <fullName evidence="1">Uncharacterized protein</fullName>
    </submittedName>
</protein>
<evidence type="ECO:0000313" key="2">
    <source>
        <dbReference type="Proteomes" id="UP001059209"/>
    </source>
</evidence>
<evidence type="ECO:0000313" key="1">
    <source>
        <dbReference type="EMBL" id="UWX54349.1"/>
    </source>
</evidence>